<comment type="caution">
    <text evidence="2">The sequence shown here is derived from an EMBL/GenBank/DDBJ whole genome shotgun (WGS) entry which is preliminary data.</text>
</comment>
<dbReference type="Proteomes" id="UP000028828">
    <property type="component" value="Unassembled WGS sequence"/>
</dbReference>
<evidence type="ECO:0000313" key="2">
    <source>
        <dbReference type="EMBL" id="KFG28459.1"/>
    </source>
</evidence>
<accession>A0A086J8J1</accession>
<dbReference type="EMBL" id="AEYI02002375">
    <property type="protein sequence ID" value="KFG28459.1"/>
    <property type="molecule type" value="Genomic_DNA"/>
</dbReference>
<evidence type="ECO:0000313" key="3">
    <source>
        <dbReference type="Proteomes" id="UP000028828"/>
    </source>
</evidence>
<sequence>MNALHSEAIPPPPEDGRRTAHGEKLRSSSSSSPSSSPSSSSPSSSSSSSSSSSPSSSSSSPVHSLAVSPAELPGILEGDASGLLPPEQAQRVRERVRKMCGWSRDSFPGGQPVSLSKSNLTERLHPLLKYFSAESINVYTHAYIFYRYRCNIDRDIRMHKELQRDTNICI</sequence>
<feature type="compositionally biased region" description="Basic and acidic residues" evidence="1">
    <location>
        <begin position="14"/>
        <end position="26"/>
    </location>
</feature>
<keyword evidence="2" id="KW-0808">Transferase</keyword>
<dbReference type="EC" id="2.7.7.50" evidence="2"/>
<gene>
    <name evidence="2" type="ORF">TGP89_305320A</name>
</gene>
<dbReference type="AlphaFoldDB" id="A0A086J8J1"/>
<name>A0A086J8J1_TOXGO</name>
<reference evidence="2 3" key="1">
    <citation type="submission" date="2014-03" db="EMBL/GenBank/DDBJ databases">
        <authorList>
            <person name="Sibley D."/>
            <person name="Venepally P."/>
            <person name="Karamycheva S."/>
            <person name="Hadjithomas M."/>
            <person name="Khan A."/>
            <person name="Brunk B."/>
            <person name="Roos D."/>
            <person name="Caler E."/>
            <person name="Lorenzi H."/>
        </authorList>
    </citation>
    <scope>NUCLEOTIDE SEQUENCE [LARGE SCALE GENOMIC DNA]</scope>
    <source>
        <strain evidence="3">p89</strain>
    </source>
</reference>
<evidence type="ECO:0000256" key="1">
    <source>
        <dbReference type="SAM" id="MobiDB-lite"/>
    </source>
</evidence>
<dbReference type="VEuPathDB" id="ToxoDB:TGP89_305320A"/>
<organism evidence="2 3">
    <name type="scientific">Toxoplasma gondii p89</name>
    <dbReference type="NCBI Taxonomy" id="943119"/>
    <lineage>
        <taxon>Eukaryota</taxon>
        <taxon>Sar</taxon>
        <taxon>Alveolata</taxon>
        <taxon>Apicomplexa</taxon>
        <taxon>Conoidasida</taxon>
        <taxon>Coccidia</taxon>
        <taxon>Eucoccidiorida</taxon>
        <taxon>Eimeriorina</taxon>
        <taxon>Sarcocystidae</taxon>
        <taxon>Toxoplasma</taxon>
    </lineage>
</organism>
<keyword evidence="2" id="KW-0548">Nucleotidyltransferase</keyword>
<feature type="compositionally biased region" description="Low complexity" evidence="1">
    <location>
        <begin position="27"/>
        <end position="61"/>
    </location>
</feature>
<feature type="region of interest" description="Disordered" evidence="1">
    <location>
        <begin position="1"/>
        <end position="71"/>
    </location>
</feature>
<dbReference type="Gene3D" id="3.30.470.30">
    <property type="entry name" value="DNA ligase/mRNA capping enzyme"/>
    <property type="match status" value="1"/>
</dbReference>
<proteinExistence type="predicted"/>
<protein>
    <submittedName>
        <fullName evidence="2">mRNA capping enzyme</fullName>
        <ecNumber evidence="2">2.7.7.50</ecNumber>
    </submittedName>
</protein>
<dbReference type="GO" id="GO:0004484">
    <property type="term" value="F:mRNA guanylyltransferase activity"/>
    <property type="evidence" value="ECO:0007669"/>
    <property type="project" value="UniProtKB-EC"/>
</dbReference>